<dbReference type="EMBL" id="AP011532">
    <property type="protein sequence ID" value="BAI62261.1"/>
    <property type="molecule type" value="Genomic_DNA"/>
</dbReference>
<gene>
    <name evidence="1" type="ordered locus">MCP_2189</name>
</gene>
<organism evidence="1 2">
    <name type="scientific">Methanocella paludicola (strain DSM 17711 / JCM 13418 / NBRC 101707 / SANAE)</name>
    <dbReference type="NCBI Taxonomy" id="304371"/>
    <lineage>
        <taxon>Archaea</taxon>
        <taxon>Methanobacteriati</taxon>
        <taxon>Methanobacteriota</taxon>
        <taxon>Stenosarchaea group</taxon>
        <taxon>Methanomicrobia</taxon>
        <taxon>Methanocellales</taxon>
        <taxon>Methanocellaceae</taxon>
        <taxon>Methanocella</taxon>
    </lineage>
</organism>
<dbReference type="AlphaFoldDB" id="D1Z0N9"/>
<dbReference type="STRING" id="304371.MCP_2189"/>
<dbReference type="RefSeq" id="WP_012900935.1">
    <property type="nucleotide sequence ID" value="NC_013665.1"/>
</dbReference>
<evidence type="ECO:0008006" key="3">
    <source>
        <dbReference type="Google" id="ProtNLM"/>
    </source>
</evidence>
<reference evidence="2" key="3">
    <citation type="journal article" date="2011" name="PLoS ONE">
        <title>Genome sequence of a mesophilic hydrogenotrophic methanogen Methanocella paludicola, the first cultivated representative of the order Methanocellales.</title>
        <authorList>
            <person name="Sakai S."/>
            <person name="Takaki Y."/>
            <person name="Shimamura S."/>
            <person name="Sekine M."/>
            <person name="Tajima T."/>
            <person name="Kosugi H."/>
            <person name="Ichikawa N."/>
            <person name="Tasumi E."/>
            <person name="Hiraki A.T."/>
            <person name="Shimizu A."/>
            <person name="Kato Y."/>
            <person name="Nishiko R."/>
            <person name="Mori K."/>
            <person name="Fujita N."/>
            <person name="Imachi H."/>
            <person name="Takai K."/>
        </authorList>
    </citation>
    <scope>NUCLEOTIDE SEQUENCE [LARGE SCALE GENOMIC DNA]</scope>
    <source>
        <strain evidence="2">DSM 17711 / JCM 13418 / NBRC 101707 / SANAE</strain>
    </source>
</reference>
<protein>
    <recommendedName>
        <fullName evidence="3">Lipoprotein</fullName>
    </recommendedName>
</protein>
<dbReference type="PROSITE" id="PS51257">
    <property type="entry name" value="PROKAR_LIPOPROTEIN"/>
    <property type="match status" value="1"/>
</dbReference>
<reference evidence="1 2" key="2">
    <citation type="journal article" date="2008" name="Int. J. Syst. Evol. Microbiol.">
        <title>Methanocella paludicola gen. nov., sp. nov., a methane-producing archaeon, the first isolate of the lineage 'Rice Cluster I', and proposal of the new archaeal order Methanocellales ord. nov.</title>
        <authorList>
            <person name="Sakai S."/>
            <person name="Imachi H."/>
            <person name="Hanada S."/>
            <person name="Ohashi A."/>
            <person name="Harada H."/>
            <person name="Kamagata Y."/>
        </authorList>
    </citation>
    <scope>NUCLEOTIDE SEQUENCE [LARGE SCALE GENOMIC DNA]</scope>
    <source>
        <strain evidence="2">DSM 17711 / JCM 13418 / NBRC 101707 / SANAE</strain>
    </source>
</reference>
<dbReference type="GeneID" id="8682034"/>
<name>D1Z0N9_METPS</name>
<proteinExistence type="predicted"/>
<reference evidence="1 2" key="1">
    <citation type="journal article" date="2007" name="Appl. Environ. Microbiol.">
        <title>Isolation of key methanogens for global methane emission from rice paddy fields: a novel isolate affiliated with the clone cluster rice cluster I.</title>
        <authorList>
            <person name="Sakai S."/>
            <person name="Imachi H."/>
            <person name="Sekiguchi Y."/>
            <person name="Ohashi A."/>
            <person name="Harada H."/>
            <person name="Kamagata Y."/>
        </authorList>
    </citation>
    <scope>NUCLEOTIDE SEQUENCE [LARGE SCALE GENOMIC DNA]</scope>
    <source>
        <strain evidence="2">DSM 17711 / JCM 13418 / NBRC 101707 / SANAE</strain>
    </source>
</reference>
<accession>D1Z0N9</accession>
<keyword evidence="2" id="KW-1185">Reference proteome</keyword>
<evidence type="ECO:0000313" key="2">
    <source>
        <dbReference type="Proteomes" id="UP000001882"/>
    </source>
</evidence>
<dbReference type="KEGG" id="mpd:MCP_2189"/>
<dbReference type="InParanoid" id="D1Z0N9"/>
<evidence type="ECO:0000313" key="1">
    <source>
        <dbReference type="EMBL" id="BAI62261.1"/>
    </source>
</evidence>
<dbReference type="Proteomes" id="UP000001882">
    <property type="component" value="Chromosome"/>
</dbReference>
<sequence length="161" mass="17352">MKYALLVLTITAALLASGCCSGCSLFDPDTSRVIFADDLENPVDNSTAYGVWSSTSAGVVDPAVFPSADDGEWYMLNEKGYFKYVRISTDSGAKGGIYREGRLSITGDRLLLSGINESYYPGANSRISAYSGKAIADQSLAYELLDNYTLTIGTGTYQRVF</sequence>